<evidence type="ECO:0000313" key="3">
    <source>
        <dbReference type="Proteomes" id="UP000325957"/>
    </source>
</evidence>
<dbReference type="AlphaFoldDB" id="A0A5J5KXN0"/>
<accession>A0A5J5KXN0</accession>
<organism evidence="2 3">
    <name type="scientific">Kocuria coralli</name>
    <dbReference type="NCBI Taxonomy" id="1461025"/>
    <lineage>
        <taxon>Bacteria</taxon>
        <taxon>Bacillati</taxon>
        <taxon>Actinomycetota</taxon>
        <taxon>Actinomycetes</taxon>
        <taxon>Micrococcales</taxon>
        <taxon>Micrococcaceae</taxon>
        <taxon>Kocuria</taxon>
    </lineage>
</organism>
<comment type="caution">
    <text evidence="2">The sequence shown here is derived from an EMBL/GenBank/DDBJ whole genome shotgun (WGS) entry which is preliminary data.</text>
</comment>
<dbReference type="Proteomes" id="UP000325957">
    <property type="component" value="Unassembled WGS sequence"/>
</dbReference>
<dbReference type="EMBL" id="SZWF01000016">
    <property type="protein sequence ID" value="KAA9393586.1"/>
    <property type="molecule type" value="Genomic_DNA"/>
</dbReference>
<reference evidence="2 3" key="1">
    <citation type="submission" date="2019-05" db="EMBL/GenBank/DDBJ databases">
        <title>Kocuria coralli sp. nov., a novel actinobacterium isolated from coral reef seawater.</title>
        <authorList>
            <person name="Li J."/>
        </authorList>
    </citation>
    <scope>NUCLEOTIDE SEQUENCE [LARGE SCALE GENOMIC DNA]</scope>
    <source>
        <strain evidence="2 3">SCSIO 13007</strain>
    </source>
</reference>
<dbReference type="RefSeq" id="WP_158034428.1">
    <property type="nucleotide sequence ID" value="NZ_ML708622.1"/>
</dbReference>
<protein>
    <recommendedName>
        <fullName evidence="4">DUF4439 domain-containing protein</fullName>
    </recommendedName>
</protein>
<feature type="region of interest" description="Disordered" evidence="1">
    <location>
        <begin position="168"/>
        <end position="200"/>
    </location>
</feature>
<evidence type="ECO:0008006" key="4">
    <source>
        <dbReference type="Google" id="ProtNLM"/>
    </source>
</evidence>
<evidence type="ECO:0000313" key="2">
    <source>
        <dbReference type="EMBL" id="KAA9393586.1"/>
    </source>
</evidence>
<proteinExistence type="predicted"/>
<gene>
    <name evidence="2" type="ORF">FCK90_11375</name>
</gene>
<evidence type="ECO:0000256" key="1">
    <source>
        <dbReference type="SAM" id="MobiDB-lite"/>
    </source>
</evidence>
<name>A0A5J5KXN0_9MICC</name>
<keyword evidence="3" id="KW-1185">Reference proteome</keyword>
<feature type="region of interest" description="Disordered" evidence="1">
    <location>
        <begin position="89"/>
        <end position="111"/>
    </location>
</feature>
<sequence length="339" mass="35105">MRQRSVRPAPRARSWPGTTPVLVLIVVLAAALAGVWGLAGAVGSSRDIEDPDATRAWLASEALTEARHWEGLTAGQAEAIREDLQQQLDAMGPEPSQSARERAAEEADDETQLVQYSTVTDPQRALLSTARELLDLPAADRQQRAVNVSAAAYRAAVAVDLGADPGSATSLVPEPAEEAASAVTEGPAEDGSSPAPSDEPAFGLASALAGTRFAAQTWEALPKGERPRPGDWSRSLDPVLDGAWLRAMTARSPGVVSGQPSMPAGFRSEPGRALDRLMADLTDAAAAQILDAGEDPRASAPGEAVLLRAVVTQVRVRGIDAAPGDAAAGLEALPGLETG</sequence>
<dbReference type="OrthoDB" id="9938281at2"/>